<keyword evidence="4" id="KW-1185">Reference proteome</keyword>
<protein>
    <submittedName>
        <fullName evidence="3">DinB family protein</fullName>
    </submittedName>
</protein>
<comment type="caution">
    <text evidence="3">The sequence shown here is derived from an EMBL/GenBank/DDBJ whole genome shotgun (WGS) entry which is preliminary data.</text>
</comment>
<dbReference type="Gene3D" id="1.20.120.450">
    <property type="entry name" value="dinb family like domain"/>
    <property type="match status" value="1"/>
</dbReference>
<comment type="similarity">
    <text evidence="1">Belongs to the DinB family.</text>
</comment>
<evidence type="ECO:0000313" key="3">
    <source>
        <dbReference type="EMBL" id="MBN7801427.1"/>
    </source>
</evidence>
<organism evidence="3 4">
    <name type="scientific">Algoriphagus aestuariicola</name>
    <dbReference type="NCBI Taxonomy" id="1852016"/>
    <lineage>
        <taxon>Bacteria</taxon>
        <taxon>Pseudomonadati</taxon>
        <taxon>Bacteroidota</taxon>
        <taxon>Cytophagia</taxon>
        <taxon>Cytophagales</taxon>
        <taxon>Cyclobacteriaceae</taxon>
        <taxon>Algoriphagus</taxon>
    </lineage>
</organism>
<accession>A0ABS3BQV6</accession>
<sequence>METQVKNETLISREQLLAHWQGHRALTRRTIEAFPEKDLFSFSIGGMRTFAELAAELLAIAGPGVVGLATDEWKELDERDQAKGSKEKLLELWDKTTAQIDQYWERIPEGRFQEKLVAFGQYEDQGYCTLLYFIDNEIHHRGQGYVYLRALGIAPPAFWER</sequence>
<dbReference type="Pfam" id="PF05163">
    <property type="entry name" value="DinB"/>
    <property type="match status" value="1"/>
</dbReference>
<reference evidence="3 4" key="1">
    <citation type="submission" date="2021-03" db="EMBL/GenBank/DDBJ databases">
        <title>novel species isolated from a fishpond in China.</title>
        <authorList>
            <person name="Lu H."/>
            <person name="Cai Z."/>
        </authorList>
    </citation>
    <scope>NUCLEOTIDE SEQUENCE [LARGE SCALE GENOMIC DNA]</scope>
    <source>
        <strain evidence="3 4">JCM 31546</strain>
    </source>
</reference>
<dbReference type="SUPFAM" id="SSF109854">
    <property type="entry name" value="DinB/YfiT-like putative metalloenzymes"/>
    <property type="match status" value="1"/>
</dbReference>
<evidence type="ECO:0000256" key="2">
    <source>
        <dbReference type="ARBA" id="ARBA00022723"/>
    </source>
</evidence>
<dbReference type="InterPro" id="IPR034660">
    <property type="entry name" value="DinB/YfiT-like"/>
</dbReference>
<evidence type="ECO:0000256" key="1">
    <source>
        <dbReference type="ARBA" id="ARBA00008635"/>
    </source>
</evidence>
<dbReference type="EMBL" id="JAFKCW010000002">
    <property type="protein sequence ID" value="MBN7801427.1"/>
    <property type="molecule type" value="Genomic_DNA"/>
</dbReference>
<dbReference type="RefSeq" id="WP_206569417.1">
    <property type="nucleotide sequence ID" value="NZ_JAFKCW010000002.1"/>
</dbReference>
<proteinExistence type="inferred from homology"/>
<keyword evidence="2" id="KW-0479">Metal-binding</keyword>
<name>A0ABS3BQV6_9BACT</name>
<evidence type="ECO:0000313" key="4">
    <source>
        <dbReference type="Proteomes" id="UP000664698"/>
    </source>
</evidence>
<dbReference type="InterPro" id="IPR007837">
    <property type="entry name" value="DinB"/>
</dbReference>
<gene>
    <name evidence="3" type="ORF">J0A67_11185</name>
</gene>
<dbReference type="Proteomes" id="UP000664698">
    <property type="component" value="Unassembled WGS sequence"/>
</dbReference>